<dbReference type="AlphaFoldDB" id="A0A0B1SC30"/>
<dbReference type="PANTHER" id="PTHR19858">
    <property type="entry name" value="WD40 REPEAT PROTEIN"/>
    <property type="match status" value="1"/>
</dbReference>
<dbReference type="SUPFAM" id="SSF50978">
    <property type="entry name" value="WD40 repeat-like"/>
    <property type="match status" value="1"/>
</dbReference>
<feature type="repeat" description="WD" evidence="1">
    <location>
        <begin position="123"/>
        <end position="153"/>
    </location>
</feature>
<dbReference type="GO" id="GO:0000028">
    <property type="term" value="P:ribosomal small subunit assembly"/>
    <property type="evidence" value="ECO:0007669"/>
    <property type="project" value="TreeGrafter"/>
</dbReference>
<dbReference type="GO" id="GO:0000462">
    <property type="term" value="P:maturation of SSU-rRNA from tricistronic rRNA transcript (SSU-rRNA, 5.8S rRNA, LSU-rRNA)"/>
    <property type="evidence" value="ECO:0007669"/>
    <property type="project" value="TreeGrafter"/>
</dbReference>
<dbReference type="InterPro" id="IPR027145">
    <property type="entry name" value="PWP2"/>
</dbReference>
<proteinExistence type="predicted"/>
<sequence length="153" mass="16505">MQISTVAVNNTGDWLALGCGKGTAAQLVVWEWQSETYVLKQQAHSQRIVAVQYSPDGSLIATGAEDGKVKIWNGRTAFCTVTFDEHTSAVTGVCWTQSGKAILSASLDGTVWEWQSETYVLKQQAHSQRIVAVQYSPDGSLIATGAEDGKVRA</sequence>
<dbReference type="InterPro" id="IPR015943">
    <property type="entry name" value="WD40/YVTN_repeat-like_dom_sf"/>
</dbReference>
<dbReference type="SMART" id="SM00320">
    <property type="entry name" value="WD40"/>
    <property type="match status" value="3"/>
</dbReference>
<accession>A0A0B1SC30</accession>
<feature type="repeat" description="WD" evidence="1">
    <location>
        <begin position="83"/>
        <end position="115"/>
    </location>
</feature>
<protein>
    <submittedName>
        <fullName evidence="2">WD domain, G-beta repeat protein</fullName>
    </submittedName>
</protein>
<dbReference type="Gene3D" id="2.130.10.10">
    <property type="entry name" value="YVTN repeat-like/Quinoprotein amine dehydrogenase"/>
    <property type="match status" value="1"/>
</dbReference>
<keyword evidence="1" id="KW-0853">WD repeat</keyword>
<evidence type="ECO:0000313" key="2">
    <source>
        <dbReference type="EMBL" id="KHJ80770.1"/>
    </source>
</evidence>
<reference evidence="2 3" key="1">
    <citation type="submission" date="2014-03" db="EMBL/GenBank/DDBJ databases">
        <title>Draft genome of the hookworm Oesophagostomum dentatum.</title>
        <authorList>
            <person name="Mitreva M."/>
        </authorList>
    </citation>
    <scope>NUCLEOTIDE SEQUENCE [LARGE SCALE GENOMIC DNA]</scope>
    <source>
        <strain evidence="2 3">OD-Hann</strain>
    </source>
</reference>
<dbReference type="OrthoDB" id="3142434at2759"/>
<dbReference type="GO" id="GO:0032040">
    <property type="term" value="C:small-subunit processome"/>
    <property type="evidence" value="ECO:0007669"/>
    <property type="project" value="TreeGrafter"/>
</dbReference>
<dbReference type="EMBL" id="KN599350">
    <property type="protein sequence ID" value="KHJ80770.1"/>
    <property type="molecule type" value="Genomic_DNA"/>
</dbReference>
<dbReference type="PANTHER" id="PTHR19858:SF0">
    <property type="entry name" value="PERIODIC TRYPTOPHAN PROTEIN 2 HOMOLOG"/>
    <property type="match status" value="1"/>
</dbReference>
<organism evidence="2 3">
    <name type="scientific">Oesophagostomum dentatum</name>
    <name type="common">Nodular worm</name>
    <dbReference type="NCBI Taxonomy" id="61180"/>
    <lineage>
        <taxon>Eukaryota</taxon>
        <taxon>Metazoa</taxon>
        <taxon>Ecdysozoa</taxon>
        <taxon>Nematoda</taxon>
        <taxon>Chromadorea</taxon>
        <taxon>Rhabditida</taxon>
        <taxon>Rhabditina</taxon>
        <taxon>Rhabditomorpha</taxon>
        <taxon>Strongyloidea</taxon>
        <taxon>Strongylidae</taxon>
        <taxon>Oesophagostomum</taxon>
    </lineage>
</organism>
<dbReference type="InterPro" id="IPR036322">
    <property type="entry name" value="WD40_repeat_dom_sf"/>
</dbReference>
<dbReference type="Pfam" id="PF00400">
    <property type="entry name" value="WD40"/>
    <property type="match status" value="3"/>
</dbReference>
<evidence type="ECO:0000313" key="3">
    <source>
        <dbReference type="Proteomes" id="UP000053660"/>
    </source>
</evidence>
<feature type="repeat" description="WD" evidence="1">
    <location>
        <begin position="41"/>
        <end position="73"/>
    </location>
</feature>
<dbReference type="InterPro" id="IPR001680">
    <property type="entry name" value="WD40_rpt"/>
</dbReference>
<evidence type="ECO:0000256" key="1">
    <source>
        <dbReference type="PROSITE-ProRule" id="PRU00221"/>
    </source>
</evidence>
<keyword evidence="3" id="KW-1185">Reference proteome</keyword>
<dbReference type="PROSITE" id="PS50294">
    <property type="entry name" value="WD_REPEATS_REGION"/>
    <property type="match status" value="3"/>
</dbReference>
<dbReference type="PROSITE" id="PS50082">
    <property type="entry name" value="WD_REPEATS_2"/>
    <property type="match status" value="3"/>
</dbReference>
<dbReference type="Proteomes" id="UP000053660">
    <property type="component" value="Unassembled WGS sequence"/>
</dbReference>
<dbReference type="GO" id="GO:0034388">
    <property type="term" value="C:Pwp2p-containing subcomplex of 90S preribosome"/>
    <property type="evidence" value="ECO:0007669"/>
    <property type="project" value="TreeGrafter"/>
</dbReference>
<name>A0A0B1SC30_OESDE</name>
<gene>
    <name evidence="2" type="ORF">OESDEN_19551</name>
</gene>